<evidence type="ECO:0000256" key="3">
    <source>
        <dbReference type="ARBA" id="ARBA00023163"/>
    </source>
</evidence>
<evidence type="ECO:0000256" key="2">
    <source>
        <dbReference type="ARBA" id="ARBA00023125"/>
    </source>
</evidence>
<accession>A0A5B9EI80</accession>
<dbReference type="InterPro" id="IPR019888">
    <property type="entry name" value="Tscrpt_reg_AsnC-like"/>
</dbReference>
<dbReference type="PANTHER" id="PTHR30154:SF53">
    <property type="entry name" value="HTH-TYPE TRANSCRIPTIONAL REGULATOR LRPC"/>
    <property type="match status" value="1"/>
</dbReference>
<dbReference type="CDD" id="cd00090">
    <property type="entry name" value="HTH_ARSR"/>
    <property type="match status" value="1"/>
</dbReference>
<dbReference type="Pfam" id="PF01037">
    <property type="entry name" value="AsnC_trans_reg"/>
    <property type="match status" value="1"/>
</dbReference>
<evidence type="ECO:0000256" key="1">
    <source>
        <dbReference type="ARBA" id="ARBA00023015"/>
    </source>
</evidence>
<dbReference type="InterPro" id="IPR011991">
    <property type="entry name" value="ArsR-like_HTH"/>
</dbReference>
<evidence type="ECO:0000313" key="5">
    <source>
        <dbReference type="EMBL" id="QEE30097.1"/>
    </source>
</evidence>
<proteinExistence type="predicted"/>
<dbReference type="Pfam" id="PF13404">
    <property type="entry name" value="HTH_AsnC-type"/>
    <property type="match status" value="1"/>
</dbReference>
<dbReference type="GO" id="GO:0043200">
    <property type="term" value="P:response to amino acid"/>
    <property type="evidence" value="ECO:0007669"/>
    <property type="project" value="TreeGrafter"/>
</dbReference>
<dbReference type="GO" id="GO:0043565">
    <property type="term" value="F:sequence-specific DNA binding"/>
    <property type="evidence" value="ECO:0007669"/>
    <property type="project" value="InterPro"/>
</dbReference>
<dbReference type="SUPFAM" id="SSF54909">
    <property type="entry name" value="Dimeric alpha+beta barrel"/>
    <property type="match status" value="1"/>
</dbReference>
<dbReference type="SMART" id="SM00344">
    <property type="entry name" value="HTH_ASNC"/>
    <property type="match status" value="1"/>
</dbReference>
<dbReference type="GO" id="GO:0006355">
    <property type="term" value="P:regulation of DNA-templated transcription"/>
    <property type="evidence" value="ECO:0007669"/>
    <property type="project" value="UniProtKB-ARBA"/>
</dbReference>
<dbReference type="PROSITE" id="PS50956">
    <property type="entry name" value="HTH_ASNC_2"/>
    <property type="match status" value="1"/>
</dbReference>
<dbReference type="PANTHER" id="PTHR30154">
    <property type="entry name" value="LEUCINE-RESPONSIVE REGULATORY PROTEIN"/>
    <property type="match status" value="1"/>
</dbReference>
<dbReference type="InterPro" id="IPR036390">
    <property type="entry name" value="WH_DNA-bd_sf"/>
</dbReference>
<evidence type="ECO:0000259" key="4">
    <source>
        <dbReference type="PROSITE" id="PS50956"/>
    </source>
</evidence>
<dbReference type="SUPFAM" id="SSF46785">
    <property type="entry name" value="Winged helix' DNA-binding domain"/>
    <property type="match status" value="1"/>
</dbReference>
<organism evidence="5 6">
    <name type="scientific">Terriglobus albidus</name>
    <dbReference type="NCBI Taxonomy" id="1592106"/>
    <lineage>
        <taxon>Bacteria</taxon>
        <taxon>Pseudomonadati</taxon>
        <taxon>Acidobacteriota</taxon>
        <taxon>Terriglobia</taxon>
        <taxon>Terriglobales</taxon>
        <taxon>Acidobacteriaceae</taxon>
        <taxon>Terriglobus</taxon>
    </lineage>
</organism>
<dbReference type="InterPro" id="IPR036388">
    <property type="entry name" value="WH-like_DNA-bd_sf"/>
</dbReference>
<dbReference type="Proteomes" id="UP000321820">
    <property type="component" value="Chromosome"/>
</dbReference>
<gene>
    <name evidence="5" type="ORF">FTW19_20190</name>
</gene>
<keyword evidence="3" id="KW-0804">Transcription</keyword>
<keyword evidence="6" id="KW-1185">Reference proteome</keyword>
<sequence length="154" mass="17160">MLPSSGIDLIDKKILQELNSDARIPFAELGRRVGLSPSAAAERVRQLESLELIRGYRAEINLQALGFSITAFVRLTCDGNHYRPFLKFLPTLDAVQECHHLTGGDAFLLKIVLSSVEQLEDLIEKLLPYGNPTTSMVLSTPLERKQDSRLLSNL</sequence>
<evidence type="ECO:0000313" key="6">
    <source>
        <dbReference type="Proteomes" id="UP000321820"/>
    </source>
</evidence>
<dbReference type="InterPro" id="IPR000485">
    <property type="entry name" value="AsnC-type_HTH_dom"/>
</dbReference>
<keyword evidence="1" id="KW-0805">Transcription regulation</keyword>
<dbReference type="InterPro" id="IPR019887">
    <property type="entry name" value="Tscrpt_reg_AsnC/Lrp_C"/>
</dbReference>
<protein>
    <submittedName>
        <fullName evidence="5">Lrp/AsnC family transcriptional regulator</fullName>
    </submittedName>
</protein>
<dbReference type="Gene3D" id="3.30.70.920">
    <property type="match status" value="1"/>
</dbReference>
<dbReference type="RefSeq" id="WP_147649367.1">
    <property type="nucleotide sequence ID" value="NZ_CP042806.1"/>
</dbReference>
<dbReference type="InterPro" id="IPR011008">
    <property type="entry name" value="Dimeric_a/b-barrel"/>
</dbReference>
<reference evidence="5 6" key="1">
    <citation type="submission" date="2019-08" db="EMBL/GenBank/DDBJ databases">
        <title>Complete genome sequence of Terriglobus albidus strain ORNL.</title>
        <authorList>
            <person name="Podar M."/>
        </authorList>
    </citation>
    <scope>NUCLEOTIDE SEQUENCE [LARGE SCALE GENOMIC DNA]</scope>
    <source>
        <strain evidence="5 6">ORNL</strain>
    </source>
</reference>
<feature type="domain" description="HTH asnC-type" evidence="4">
    <location>
        <begin position="7"/>
        <end position="68"/>
    </location>
</feature>
<name>A0A5B9EI80_9BACT</name>
<dbReference type="EMBL" id="CP042806">
    <property type="protein sequence ID" value="QEE30097.1"/>
    <property type="molecule type" value="Genomic_DNA"/>
</dbReference>
<dbReference type="GO" id="GO:0005829">
    <property type="term" value="C:cytosol"/>
    <property type="evidence" value="ECO:0007669"/>
    <property type="project" value="TreeGrafter"/>
</dbReference>
<dbReference type="Gene3D" id="1.10.10.10">
    <property type="entry name" value="Winged helix-like DNA-binding domain superfamily/Winged helix DNA-binding domain"/>
    <property type="match status" value="1"/>
</dbReference>
<dbReference type="KEGG" id="talb:FTW19_20190"/>
<keyword evidence="2" id="KW-0238">DNA-binding</keyword>
<dbReference type="PRINTS" id="PR00033">
    <property type="entry name" value="HTHASNC"/>
</dbReference>
<dbReference type="AlphaFoldDB" id="A0A5B9EI80"/>
<dbReference type="OrthoDB" id="34294at2"/>